<gene>
    <name evidence="4" type="ORF">P171DRAFT_485350</name>
</gene>
<dbReference type="SMART" id="SM00355">
    <property type="entry name" value="ZnF_C2H2"/>
    <property type="match status" value="2"/>
</dbReference>
<dbReference type="Proteomes" id="UP000799764">
    <property type="component" value="Unassembled WGS sequence"/>
</dbReference>
<accession>A0A9P4PJQ5</accession>
<dbReference type="OrthoDB" id="6077919at2759"/>
<keyword evidence="1" id="KW-0862">Zinc</keyword>
<protein>
    <recommendedName>
        <fullName evidence="3">C2H2-type domain-containing protein</fullName>
    </recommendedName>
</protein>
<keyword evidence="5" id="KW-1185">Reference proteome</keyword>
<comment type="caution">
    <text evidence="4">The sequence shown here is derived from an EMBL/GenBank/DDBJ whole genome shotgun (WGS) entry which is preliminary data.</text>
</comment>
<dbReference type="PROSITE" id="PS50157">
    <property type="entry name" value="ZINC_FINGER_C2H2_2"/>
    <property type="match status" value="1"/>
</dbReference>
<dbReference type="Pfam" id="PF13912">
    <property type="entry name" value="zf-C2H2_6"/>
    <property type="match status" value="1"/>
</dbReference>
<evidence type="ECO:0000256" key="2">
    <source>
        <dbReference type="SAM" id="MobiDB-lite"/>
    </source>
</evidence>
<keyword evidence="1" id="KW-0863">Zinc-finger</keyword>
<evidence type="ECO:0000259" key="3">
    <source>
        <dbReference type="PROSITE" id="PS50157"/>
    </source>
</evidence>
<dbReference type="EMBL" id="MU001500">
    <property type="protein sequence ID" value="KAF2445290.1"/>
    <property type="molecule type" value="Genomic_DNA"/>
</dbReference>
<feature type="region of interest" description="Disordered" evidence="2">
    <location>
        <begin position="153"/>
        <end position="198"/>
    </location>
</feature>
<feature type="domain" description="C2H2-type" evidence="3">
    <location>
        <begin position="6"/>
        <end position="34"/>
    </location>
</feature>
<dbReference type="GO" id="GO:0008270">
    <property type="term" value="F:zinc ion binding"/>
    <property type="evidence" value="ECO:0007669"/>
    <property type="project" value="UniProtKB-KW"/>
</dbReference>
<dbReference type="SUPFAM" id="SSF57667">
    <property type="entry name" value="beta-beta-alpha zinc fingers"/>
    <property type="match status" value="1"/>
</dbReference>
<reference evidence="4" key="1">
    <citation type="journal article" date="2020" name="Stud. Mycol.">
        <title>101 Dothideomycetes genomes: a test case for predicting lifestyles and emergence of pathogens.</title>
        <authorList>
            <person name="Haridas S."/>
            <person name="Albert R."/>
            <person name="Binder M."/>
            <person name="Bloem J."/>
            <person name="Labutti K."/>
            <person name="Salamov A."/>
            <person name="Andreopoulos B."/>
            <person name="Baker S."/>
            <person name="Barry K."/>
            <person name="Bills G."/>
            <person name="Bluhm B."/>
            <person name="Cannon C."/>
            <person name="Castanera R."/>
            <person name="Culley D."/>
            <person name="Daum C."/>
            <person name="Ezra D."/>
            <person name="Gonzalez J."/>
            <person name="Henrissat B."/>
            <person name="Kuo A."/>
            <person name="Liang C."/>
            <person name="Lipzen A."/>
            <person name="Lutzoni F."/>
            <person name="Magnuson J."/>
            <person name="Mondo S."/>
            <person name="Nolan M."/>
            <person name="Ohm R."/>
            <person name="Pangilinan J."/>
            <person name="Park H.-J."/>
            <person name="Ramirez L."/>
            <person name="Alfaro M."/>
            <person name="Sun H."/>
            <person name="Tritt A."/>
            <person name="Yoshinaga Y."/>
            <person name="Zwiers L.-H."/>
            <person name="Turgeon B."/>
            <person name="Goodwin S."/>
            <person name="Spatafora J."/>
            <person name="Crous P."/>
            <person name="Grigoriev I."/>
        </authorList>
    </citation>
    <scope>NUCLEOTIDE SEQUENCE</scope>
    <source>
        <strain evidence="4">CBS 690.94</strain>
    </source>
</reference>
<dbReference type="InterPro" id="IPR013087">
    <property type="entry name" value="Znf_C2H2_type"/>
</dbReference>
<dbReference type="Gene3D" id="3.30.160.60">
    <property type="entry name" value="Classic Zinc Finger"/>
    <property type="match status" value="1"/>
</dbReference>
<keyword evidence="1" id="KW-0479">Metal-binding</keyword>
<organism evidence="4 5">
    <name type="scientific">Karstenula rhodostoma CBS 690.94</name>
    <dbReference type="NCBI Taxonomy" id="1392251"/>
    <lineage>
        <taxon>Eukaryota</taxon>
        <taxon>Fungi</taxon>
        <taxon>Dikarya</taxon>
        <taxon>Ascomycota</taxon>
        <taxon>Pezizomycotina</taxon>
        <taxon>Dothideomycetes</taxon>
        <taxon>Pleosporomycetidae</taxon>
        <taxon>Pleosporales</taxon>
        <taxon>Massarineae</taxon>
        <taxon>Didymosphaeriaceae</taxon>
        <taxon>Karstenula</taxon>
    </lineage>
</organism>
<dbReference type="PROSITE" id="PS00028">
    <property type="entry name" value="ZINC_FINGER_C2H2_1"/>
    <property type="match status" value="1"/>
</dbReference>
<evidence type="ECO:0000256" key="1">
    <source>
        <dbReference type="PROSITE-ProRule" id="PRU00042"/>
    </source>
</evidence>
<sequence>MSHLHHKCTQCDRTFAKLDSLWAHFHLEHPTSSRYSCPVCNRLFLTATHLDEHAGYSAAAPSDKVIHAHYCSGHGCGKRFCSFQARDMHESACKFLPKESKIEDNEDKYAAEGDKTVAKTMKKTEHRELFRAVLEADKVIEFVPVAGRSSNTVFPGEQPATGTMHKKETGYTRSTKKRKGKATAHPAQANNLAHKSRSEANTSNYLDAGAPSFTGGVVDLDNWFADIANDPRYALCSWTNCGNCGRCMEGLYPDSHQETYYAGW</sequence>
<dbReference type="AlphaFoldDB" id="A0A9P4PJQ5"/>
<proteinExistence type="predicted"/>
<evidence type="ECO:0000313" key="5">
    <source>
        <dbReference type="Proteomes" id="UP000799764"/>
    </source>
</evidence>
<name>A0A9P4PJQ5_9PLEO</name>
<evidence type="ECO:0000313" key="4">
    <source>
        <dbReference type="EMBL" id="KAF2445290.1"/>
    </source>
</evidence>
<dbReference type="InterPro" id="IPR036236">
    <property type="entry name" value="Znf_C2H2_sf"/>
</dbReference>
<feature type="compositionally biased region" description="Polar residues" evidence="2">
    <location>
        <begin position="188"/>
        <end position="198"/>
    </location>
</feature>